<dbReference type="CDD" id="cd00555">
    <property type="entry name" value="Maf"/>
    <property type="match status" value="1"/>
</dbReference>
<comment type="similarity">
    <text evidence="3">Belongs to the PIGW family.</text>
</comment>
<gene>
    <name evidence="12" type="ORF">E3P99_01958</name>
</gene>
<proteinExistence type="inferred from homology"/>
<name>A0A4T0FQ29_9BASI</name>
<feature type="transmembrane region" description="Helical" evidence="11">
    <location>
        <begin position="211"/>
        <end position="229"/>
    </location>
</feature>
<feature type="transmembrane region" description="Helical" evidence="11">
    <location>
        <begin position="47"/>
        <end position="65"/>
    </location>
</feature>
<evidence type="ECO:0000313" key="12">
    <source>
        <dbReference type="EMBL" id="TIA89674.1"/>
    </source>
</evidence>
<feature type="transmembrane region" description="Helical" evidence="11">
    <location>
        <begin position="432"/>
        <end position="450"/>
    </location>
</feature>
<dbReference type="Pfam" id="PF06423">
    <property type="entry name" value="GWT1"/>
    <property type="match status" value="1"/>
</dbReference>
<organism evidence="12 13">
    <name type="scientific">Wallemia hederae</name>
    <dbReference type="NCBI Taxonomy" id="1540922"/>
    <lineage>
        <taxon>Eukaryota</taxon>
        <taxon>Fungi</taxon>
        <taxon>Dikarya</taxon>
        <taxon>Basidiomycota</taxon>
        <taxon>Wallemiomycotina</taxon>
        <taxon>Wallemiomycetes</taxon>
        <taxon>Wallemiales</taxon>
        <taxon>Wallemiaceae</taxon>
        <taxon>Wallemia</taxon>
    </lineage>
</organism>
<evidence type="ECO:0000256" key="5">
    <source>
        <dbReference type="ARBA" id="ARBA00022502"/>
    </source>
</evidence>
<dbReference type="SUPFAM" id="SSF52972">
    <property type="entry name" value="ITPase-like"/>
    <property type="match status" value="1"/>
</dbReference>
<dbReference type="NCBIfam" id="TIGR00172">
    <property type="entry name" value="maf"/>
    <property type="match status" value="1"/>
</dbReference>
<dbReference type="Gene3D" id="3.90.950.10">
    <property type="match status" value="1"/>
</dbReference>
<feature type="transmembrane region" description="Helical" evidence="11">
    <location>
        <begin position="351"/>
        <end position="368"/>
    </location>
</feature>
<evidence type="ECO:0000256" key="9">
    <source>
        <dbReference type="ARBA" id="ARBA00023136"/>
    </source>
</evidence>
<evidence type="ECO:0000256" key="11">
    <source>
        <dbReference type="SAM" id="Phobius"/>
    </source>
</evidence>
<dbReference type="GO" id="GO:0047429">
    <property type="term" value="F:nucleoside triphosphate diphosphatase activity"/>
    <property type="evidence" value="ECO:0007669"/>
    <property type="project" value="InterPro"/>
</dbReference>
<keyword evidence="13" id="KW-1185">Reference proteome</keyword>
<dbReference type="GO" id="GO:0072659">
    <property type="term" value="P:protein localization to plasma membrane"/>
    <property type="evidence" value="ECO:0007669"/>
    <property type="project" value="TreeGrafter"/>
</dbReference>
<dbReference type="GO" id="GO:0016020">
    <property type="term" value="C:membrane"/>
    <property type="evidence" value="ECO:0007669"/>
    <property type="project" value="UniProtKB-SubCell"/>
</dbReference>
<evidence type="ECO:0000256" key="1">
    <source>
        <dbReference type="ARBA" id="ARBA00004141"/>
    </source>
</evidence>
<feature type="region of interest" description="Disordered" evidence="10">
    <location>
        <begin position="92"/>
        <end position="137"/>
    </location>
</feature>
<keyword evidence="6 11" id="KW-0812">Transmembrane</keyword>
<dbReference type="AlphaFoldDB" id="A0A4T0FQ29"/>
<dbReference type="Proteomes" id="UP000310189">
    <property type="component" value="Unassembled WGS sequence"/>
</dbReference>
<feature type="transmembrane region" description="Helical" evidence="11">
    <location>
        <begin position="20"/>
        <end position="40"/>
    </location>
</feature>
<feature type="transmembrane region" description="Helical" evidence="11">
    <location>
        <begin position="388"/>
        <end position="411"/>
    </location>
</feature>
<evidence type="ECO:0000256" key="6">
    <source>
        <dbReference type="ARBA" id="ARBA00022692"/>
    </source>
</evidence>
<evidence type="ECO:0000256" key="8">
    <source>
        <dbReference type="ARBA" id="ARBA00022989"/>
    </source>
</evidence>
<dbReference type="InterPro" id="IPR029001">
    <property type="entry name" value="ITPase-like_fam"/>
</dbReference>
<accession>A0A4T0FQ29</accession>
<dbReference type="InterPro" id="IPR009447">
    <property type="entry name" value="PIGW/GWT1"/>
</dbReference>
<dbReference type="GO" id="GO:0005783">
    <property type="term" value="C:endoplasmic reticulum"/>
    <property type="evidence" value="ECO:0007669"/>
    <property type="project" value="TreeGrafter"/>
</dbReference>
<dbReference type="PANTHER" id="PTHR20661:SF0">
    <property type="entry name" value="PHOSPHATIDYLINOSITOL-GLYCAN BIOSYNTHESIS CLASS W PROTEIN"/>
    <property type="match status" value="1"/>
</dbReference>
<dbReference type="GO" id="GO:0006506">
    <property type="term" value="P:GPI anchor biosynthetic process"/>
    <property type="evidence" value="ECO:0007669"/>
    <property type="project" value="UniProtKB-UniPathway"/>
</dbReference>
<feature type="transmembrane region" description="Helical" evidence="11">
    <location>
        <begin position="151"/>
        <end position="168"/>
    </location>
</feature>
<evidence type="ECO:0000256" key="4">
    <source>
        <dbReference type="ARBA" id="ARBA00014495"/>
    </source>
</evidence>
<keyword evidence="7" id="KW-0378">Hydrolase</keyword>
<reference evidence="12 13" key="1">
    <citation type="submission" date="2019-03" db="EMBL/GenBank/DDBJ databases">
        <title>Sequencing 23 genomes of Wallemia ichthyophaga.</title>
        <authorList>
            <person name="Gostincar C."/>
        </authorList>
    </citation>
    <scope>NUCLEOTIDE SEQUENCE [LARGE SCALE GENOMIC DNA]</scope>
    <source>
        <strain evidence="12 13">EXF-5753</strain>
    </source>
</reference>
<evidence type="ECO:0000256" key="7">
    <source>
        <dbReference type="ARBA" id="ARBA00022801"/>
    </source>
</evidence>
<feature type="transmembrane region" description="Helical" evidence="11">
    <location>
        <begin position="271"/>
        <end position="289"/>
    </location>
</feature>
<dbReference type="Pfam" id="PF02545">
    <property type="entry name" value="Maf"/>
    <property type="match status" value="1"/>
</dbReference>
<sequence>MDYSQLKDAFVSGNAGSSVGYINNLSFVSLNSIILYAILIKRVKLRVYAAGCILFLGQFLAVTVLSNHVTLLNVLISVTTSLITLISPVRLPSKSPTHSSKPTHRHANSVTTTDFDNGTSWKTQPPSPLPSHSQDSIQLSPKSYITNYRSYLLYFTMLSILAVDFPVFPRRLAKTESYGTSFMDLGVGSFTFAFGLVDAKYHILSAYNTRKVLPLIALAVIRLVSVTLTEYPQHISEYGTHWNFFATLAALPLLTKPLTVLNRATDVQFSWMAIIIAIVFQGVLSHTGLQQWTMDAERTSLLSHNKEGIVSLVGYLCIYLFGLDIGLYSLPQDPYAYFRKRLTKKVAKDKRDKLLVILASFSILYWSLYGGVRVFDVAVSRRVANLPYILWTVAFNTSFLTLFLLIDLINFKTPSRQAVAVPGMLQAISNNGLALFLIANVLTGMVNLSVETIRTNTITSLLILAAYTTALLAIASDAKRQEEERPLQSVLEKPAVSDASQKPPLQAFHLPSLDTLRTKDVVLASSSPRRLDILAQVGVHPRVVASTFDEKLSKEDYLGDPHAYPINTASEKGKEVYERLVLEGEKSGERDSPDLIISADTVVLTPDDAPSLSKGRSWDDASEPMTYTICEKPIDRADQFRMLADASGRELQVVTGVCITYPILQAPGYAQKTFANVTKVHFLDNDETTIERYIDTNEGIDRAGGFALQGLGALLVQGIQGDYNNVVGFPLSDFVRFLDTLIENEEGVFDL</sequence>
<feature type="transmembrane region" description="Helical" evidence="11">
    <location>
        <begin position="309"/>
        <end position="330"/>
    </location>
</feature>
<protein>
    <recommendedName>
        <fullName evidence="4">GPI-anchored wall transfer protein 1</fullName>
    </recommendedName>
</protein>
<dbReference type="GO" id="GO:0032216">
    <property type="term" value="F:glucosaminyl-phosphatidylinositol O-acyltransferase activity"/>
    <property type="evidence" value="ECO:0007669"/>
    <property type="project" value="TreeGrafter"/>
</dbReference>
<dbReference type="PANTHER" id="PTHR20661">
    <property type="entry name" value="PHOSPHATIDYLINOSITOL-GLYCAN BIOSYNTHESIS CLASS W PROTEIN"/>
    <property type="match status" value="1"/>
</dbReference>
<evidence type="ECO:0000256" key="2">
    <source>
        <dbReference type="ARBA" id="ARBA00004687"/>
    </source>
</evidence>
<dbReference type="HAMAP" id="MF_00528">
    <property type="entry name" value="Maf"/>
    <property type="match status" value="1"/>
</dbReference>
<feature type="transmembrane region" description="Helical" evidence="11">
    <location>
        <begin position="71"/>
        <end position="91"/>
    </location>
</feature>
<comment type="subcellular location">
    <subcellularLocation>
        <location evidence="1">Membrane</location>
        <topology evidence="1">Multi-pass membrane protein</topology>
    </subcellularLocation>
</comment>
<feature type="transmembrane region" description="Helical" evidence="11">
    <location>
        <begin position="180"/>
        <end position="199"/>
    </location>
</feature>
<evidence type="ECO:0000256" key="3">
    <source>
        <dbReference type="ARBA" id="ARBA00007559"/>
    </source>
</evidence>
<dbReference type="OrthoDB" id="10267058at2759"/>
<keyword evidence="5" id="KW-0337">GPI-anchor biosynthesis</keyword>
<dbReference type="EMBL" id="SPNW01000025">
    <property type="protein sequence ID" value="TIA89674.1"/>
    <property type="molecule type" value="Genomic_DNA"/>
</dbReference>
<feature type="transmembrane region" description="Helical" evidence="11">
    <location>
        <begin position="456"/>
        <end position="475"/>
    </location>
</feature>
<feature type="transmembrane region" description="Helical" evidence="11">
    <location>
        <begin position="241"/>
        <end position="259"/>
    </location>
</feature>
<evidence type="ECO:0000256" key="10">
    <source>
        <dbReference type="SAM" id="MobiDB-lite"/>
    </source>
</evidence>
<feature type="compositionally biased region" description="Polar residues" evidence="10">
    <location>
        <begin position="108"/>
        <end position="137"/>
    </location>
</feature>
<dbReference type="InterPro" id="IPR003697">
    <property type="entry name" value="Maf-like"/>
</dbReference>
<evidence type="ECO:0000313" key="13">
    <source>
        <dbReference type="Proteomes" id="UP000310189"/>
    </source>
</evidence>
<comment type="pathway">
    <text evidence="2">Glycolipid biosynthesis; glycosylphosphatidylinositol-anchor biosynthesis.</text>
</comment>
<keyword evidence="9 11" id="KW-0472">Membrane</keyword>
<dbReference type="UniPathway" id="UPA00196"/>
<keyword evidence="8 11" id="KW-1133">Transmembrane helix</keyword>
<comment type="caution">
    <text evidence="12">The sequence shown here is derived from an EMBL/GenBank/DDBJ whole genome shotgun (WGS) entry which is preliminary data.</text>
</comment>